<proteinExistence type="predicted"/>
<evidence type="ECO:0000256" key="1">
    <source>
        <dbReference type="SAM" id="Phobius"/>
    </source>
</evidence>
<feature type="transmembrane region" description="Helical" evidence="1">
    <location>
        <begin position="102"/>
        <end position="120"/>
    </location>
</feature>
<feature type="transmembrane region" description="Helical" evidence="1">
    <location>
        <begin position="207"/>
        <end position="226"/>
    </location>
</feature>
<gene>
    <name evidence="2" type="ORF">FM069_01100</name>
</gene>
<name>A0A553H5A7_9PSED</name>
<reference evidence="2 3" key="1">
    <citation type="submission" date="2019-07" db="EMBL/GenBank/DDBJ databases">
        <title>Pseudomonas mangiferae sp. nov., isolated from bark of mango tree in Thailand.</title>
        <authorList>
            <person name="Srisuk N."/>
            <person name="Anurat P."/>
        </authorList>
    </citation>
    <scope>NUCLEOTIDE SEQUENCE [LARGE SCALE GENOMIC DNA]</scope>
    <source>
        <strain evidence="2 3">DMKU_BBB3-04</strain>
    </source>
</reference>
<feature type="transmembrane region" description="Helical" evidence="1">
    <location>
        <begin position="20"/>
        <end position="41"/>
    </location>
</feature>
<keyword evidence="1" id="KW-0812">Transmembrane</keyword>
<feature type="transmembrane region" description="Helical" evidence="1">
    <location>
        <begin position="172"/>
        <end position="192"/>
    </location>
</feature>
<feature type="transmembrane region" description="Helical" evidence="1">
    <location>
        <begin position="140"/>
        <end position="160"/>
    </location>
</feature>
<keyword evidence="1" id="KW-0472">Membrane</keyword>
<organism evidence="2 3">
    <name type="scientific">Pseudomonas mangiferae</name>
    <dbReference type="NCBI Taxonomy" id="2593654"/>
    <lineage>
        <taxon>Bacteria</taxon>
        <taxon>Pseudomonadati</taxon>
        <taxon>Pseudomonadota</taxon>
        <taxon>Gammaproteobacteria</taxon>
        <taxon>Pseudomonadales</taxon>
        <taxon>Pseudomonadaceae</taxon>
        <taxon>Pseudomonas</taxon>
    </lineage>
</organism>
<protein>
    <submittedName>
        <fullName evidence="2">Conjugal transfer protein TraX</fullName>
    </submittedName>
</protein>
<sequence length="228" mass="24983">MAMATMLLDHLRYLNDAWSGTYVPGRLAFPLFCLAIAANVARDRHGPFPRAAHGRYLGWLLLFALLSEWPYRAYTGFTHPSNVMPALALGLLVAWGAHYRTFFSLLGAAFAVALAGVLGGDHVMYGLPGTLLPAALLLALRGPLIAWSVPMLLAFLPNFLEMRDGGVLAWEPWPLLVLTTAGLAPAFGLWLLGRRPDFPVPPVTRGWGYGFYPGHLALLYLLRLALFD</sequence>
<dbReference type="OrthoDB" id="5676588at2"/>
<evidence type="ECO:0000313" key="3">
    <source>
        <dbReference type="Proteomes" id="UP000315235"/>
    </source>
</evidence>
<dbReference type="AlphaFoldDB" id="A0A553H5A7"/>
<comment type="caution">
    <text evidence="2">The sequence shown here is derived from an EMBL/GenBank/DDBJ whole genome shotgun (WGS) entry which is preliminary data.</text>
</comment>
<dbReference type="InterPro" id="IPR008875">
    <property type="entry name" value="TraX"/>
</dbReference>
<keyword evidence="3" id="KW-1185">Reference proteome</keyword>
<evidence type="ECO:0000313" key="2">
    <source>
        <dbReference type="EMBL" id="TRX76871.1"/>
    </source>
</evidence>
<feature type="transmembrane region" description="Helical" evidence="1">
    <location>
        <begin position="77"/>
        <end position="95"/>
    </location>
</feature>
<accession>A0A553H5A7</accession>
<feature type="transmembrane region" description="Helical" evidence="1">
    <location>
        <begin position="53"/>
        <end position="71"/>
    </location>
</feature>
<keyword evidence="1" id="KW-1133">Transmembrane helix</keyword>
<dbReference type="Proteomes" id="UP000315235">
    <property type="component" value="Unassembled WGS sequence"/>
</dbReference>
<dbReference type="EMBL" id="VJOY01000001">
    <property type="protein sequence ID" value="TRX76871.1"/>
    <property type="molecule type" value="Genomic_DNA"/>
</dbReference>
<dbReference type="Pfam" id="PF05857">
    <property type="entry name" value="TraX"/>
    <property type="match status" value="1"/>
</dbReference>